<evidence type="ECO:0000313" key="2">
    <source>
        <dbReference type="EMBL" id="TNN24014.1"/>
    </source>
</evidence>
<organism evidence="2 3">
    <name type="scientific">Liparis tanakae</name>
    <name type="common">Tanaka's snailfish</name>
    <dbReference type="NCBI Taxonomy" id="230148"/>
    <lineage>
        <taxon>Eukaryota</taxon>
        <taxon>Metazoa</taxon>
        <taxon>Chordata</taxon>
        <taxon>Craniata</taxon>
        <taxon>Vertebrata</taxon>
        <taxon>Euteleostomi</taxon>
        <taxon>Actinopterygii</taxon>
        <taxon>Neopterygii</taxon>
        <taxon>Teleostei</taxon>
        <taxon>Neoteleostei</taxon>
        <taxon>Acanthomorphata</taxon>
        <taxon>Eupercaria</taxon>
        <taxon>Perciformes</taxon>
        <taxon>Cottioidei</taxon>
        <taxon>Cottales</taxon>
        <taxon>Liparidae</taxon>
        <taxon>Liparis</taxon>
    </lineage>
</organism>
<sequence>MWAQGPGSSVLKQQQQQQQQRTPANAPQAGAPPRPPDVTHSFVRRLKMEDWNPITRRTPSEGTGTPAAKCRISTFKHRQ</sequence>
<dbReference type="AlphaFoldDB" id="A0A4Z2E5Y0"/>
<evidence type="ECO:0000313" key="3">
    <source>
        <dbReference type="Proteomes" id="UP000314294"/>
    </source>
</evidence>
<reference evidence="2 3" key="1">
    <citation type="submission" date="2019-03" db="EMBL/GenBank/DDBJ databases">
        <title>First draft genome of Liparis tanakae, snailfish: a comprehensive survey of snailfish specific genes.</title>
        <authorList>
            <person name="Kim W."/>
            <person name="Song I."/>
            <person name="Jeong J.-H."/>
            <person name="Kim D."/>
            <person name="Kim S."/>
            <person name="Ryu S."/>
            <person name="Song J.Y."/>
            <person name="Lee S.K."/>
        </authorList>
    </citation>
    <scope>NUCLEOTIDE SEQUENCE [LARGE SCALE GENOMIC DNA]</scope>
    <source>
        <tissue evidence="2">Muscle</tissue>
    </source>
</reference>
<protein>
    <submittedName>
        <fullName evidence="2">Uncharacterized protein</fullName>
    </submittedName>
</protein>
<gene>
    <name evidence="2" type="ORF">EYF80_065863</name>
</gene>
<feature type="compositionally biased region" description="Polar residues" evidence="1">
    <location>
        <begin position="1"/>
        <end position="12"/>
    </location>
</feature>
<dbReference type="EMBL" id="SRLO01016673">
    <property type="protein sequence ID" value="TNN24014.1"/>
    <property type="molecule type" value="Genomic_DNA"/>
</dbReference>
<accession>A0A4Z2E5Y0</accession>
<name>A0A4Z2E5Y0_9TELE</name>
<keyword evidence="3" id="KW-1185">Reference proteome</keyword>
<comment type="caution">
    <text evidence="2">The sequence shown here is derived from an EMBL/GenBank/DDBJ whole genome shotgun (WGS) entry which is preliminary data.</text>
</comment>
<feature type="region of interest" description="Disordered" evidence="1">
    <location>
        <begin position="1"/>
        <end position="79"/>
    </location>
</feature>
<evidence type="ECO:0000256" key="1">
    <source>
        <dbReference type="SAM" id="MobiDB-lite"/>
    </source>
</evidence>
<proteinExistence type="predicted"/>
<dbReference type="Proteomes" id="UP000314294">
    <property type="component" value="Unassembled WGS sequence"/>
</dbReference>